<dbReference type="InterPro" id="IPR020904">
    <property type="entry name" value="Sc_DH/Rdtase_CS"/>
</dbReference>
<dbReference type="EMBL" id="AP024488">
    <property type="protein sequence ID" value="BCS97940.1"/>
    <property type="molecule type" value="Genomic_DNA"/>
</dbReference>
<comment type="similarity">
    <text evidence="1">Belongs to the short-chain dehydrogenases/reductases (SDR) family.</text>
</comment>
<dbReference type="PANTHER" id="PTHR43943">
    <property type="entry name" value="DEHYDROGENASE/REDUCTASE (SDR FAMILY) MEMBER 4"/>
    <property type="match status" value="1"/>
</dbReference>
<dbReference type="CDD" id="cd05233">
    <property type="entry name" value="SDR_c"/>
    <property type="match status" value="1"/>
</dbReference>
<sequence>MAVSVSLEGKVALVTGASRGIGECIAKVLAEAGAEVVLVSRKIEGLEAVKATIEEAGGKAHAVACNTGDMAQIDHLMGEVMRLCGRLDILVNNAAANPYFGPMVDAEEWAWDKINDVNLKGPFFMIKHGVRLMKEGGGGAIVNVASVNGIRPALFQGIYSVTKAALISMTQAFAKELAGDKIRVNALLPGLTDTKFASAITADEGVMNHVTQQIPAGRMADPSEMSGAVLYLVSDAASYVTGSSLVVDGGMLA</sequence>
<organism evidence="2 3">
    <name type="scientific">Desulfoluna limicola</name>
    <dbReference type="NCBI Taxonomy" id="2810562"/>
    <lineage>
        <taxon>Bacteria</taxon>
        <taxon>Pseudomonadati</taxon>
        <taxon>Thermodesulfobacteriota</taxon>
        <taxon>Desulfobacteria</taxon>
        <taxon>Desulfobacterales</taxon>
        <taxon>Desulfolunaceae</taxon>
        <taxon>Desulfoluna</taxon>
    </lineage>
</organism>
<dbReference type="InterPro" id="IPR036291">
    <property type="entry name" value="NAD(P)-bd_dom_sf"/>
</dbReference>
<evidence type="ECO:0000313" key="3">
    <source>
        <dbReference type="Proteomes" id="UP001320148"/>
    </source>
</evidence>
<dbReference type="PANTHER" id="PTHR43943:SF2">
    <property type="entry name" value="DEHYDROGENASE_REDUCTASE 4"/>
    <property type="match status" value="1"/>
</dbReference>
<evidence type="ECO:0000313" key="2">
    <source>
        <dbReference type="EMBL" id="BCS97940.1"/>
    </source>
</evidence>
<dbReference type="NCBIfam" id="NF005446">
    <property type="entry name" value="PRK07035.1"/>
    <property type="match status" value="1"/>
</dbReference>
<proteinExistence type="inferred from homology"/>
<dbReference type="PRINTS" id="PR00081">
    <property type="entry name" value="GDHRDH"/>
</dbReference>
<dbReference type="RefSeq" id="WP_236889351.1">
    <property type="nucleotide sequence ID" value="NZ_AP024488.1"/>
</dbReference>
<dbReference type="PROSITE" id="PS00061">
    <property type="entry name" value="ADH_SHORT"/>
    <property type="match status" value="1"/>
</dbReference>
<dbReference type="NCBIfam" id="NF005559">
    <property type="entry name" value="PRK07231.1"/>
    <property type="match status" value="1"/>
</dbReference>
<dbReference type="Gene3D" id="3.40.50.720">
    <property type="entry name" value="NAD(P)-binding Rossmann-like Domain"/>
    <property type="match status" value="1"/>
</dbReference>
<gene>
    <name evidence="2" type="ORF">DSLASN_35720</name>
</gene>
<accession>A0ABN6FBK1</accession>
<dbReference type="InterPro" id="IPR002347">
    <property type="entry name" value="SDR_fam"/>
</dbReference>
<dbReference type="PRINTS" id="PR00080">
    <property type="entry name" value="SDRFAMILY"/>
</dbReference>
<evidence type="ECO:0000256" key="1">
    <source>
        <dbReference type="ARBA" id="ARBA00006484"/>
    </source>
</evidence>
<protein>
    <submittedName>
        <fullName evidence="2">Short-chain dehydrogenase</fullName>
    </submittedName>
</protein>
<dbReference type="SUPFAM" id="SSF51735">
    <property type="entry name" value="NAD(P)-binding Rossmann-fold domains"/>
    <property type="match status" value="1"/>
</dbReference>
<keyword evidence="3" id="KW-1185">Reference proteome</keyword>
<name>A0ABN6FBK1_9BACT</name>
<dbReference type="Proteomes" id="UP001320148">
    <property type="component" value="Chromosome"/>
</dbReference>
<dbReference type="Pfam" id="PF13561">
    <property type="entry name" value="adh_short_C2"/>
    <property type="match status" value="1"/>
</dbReference>
<reference evidence="2 3" key="1">
    <citation type="submission" date="2021-02" db="EMBL/GenBank/DDBJ databases">
        <title>Complete genome of Desulfoluna sp. strain ASN36.</title>
        <authorList>
            <person name="Takahashi A."/>
            <person name="Kojima H."/>
            <person name="Fukui M."/>
        </authorList>
    </citation>
    <scope>NUCLEOTIDE SEQUENCE [LARGE SCALE GENOMIC DNA]</scope>
    <source>
        <strain evidence="2 3">ASN36</strain>
    </source>
</reference>